<evidence type="ECO:0000256" key="10">
    <source>
        <dbReference type="ARBA" id="ARBA00080411"/>
    </source>
</evidence>
<dbReference type="EMBL" id="PYAW01000001">
    <property type="protein sequence ID" value="PSL50103.1"/>
    <property type="molecule type" value="Genomic_DNA"/>
</dbReference>
<dbReference type="Gene3D" id="3.30.230.80">
    <property type="match status" value="1"/>
</dbReference>
<feature type="binding site" evidence="11">
    <location>
        <begin position="96"/>
        <end position="97"/>
    </location>
    <ligand>
        <name>ATP</name>
        <dbReference type="ChEBI" id="CHEBI:30616"/>
    </ligand>
</feature>
<keyword evidence="13" id="KW-1185">Reference proteome</keyword>
<evidence type="ECO:0000256" key="9">
    <source>
        <dbReference type="ARBA" id="ARBA00079544"/>
    </source>
</evidence>
<dbReference type="Gene3D" id="3.40.50.11260">
    <property type="match status" value="1"/>
</dbReference>
<dbReference type="InterPro" id="IPR037196">
    <property type="entry name" value="HSP90_C"/>
</dbReference>
<dbReference type="InterPro" id="IPR020575">
    <property type="entry name" value="Hsp90_N"/>
</dbReference>
<dbReference type="RefSeq" id="WP_106527279.1">
    <property type="nucleotide sequence ID" value="NZ_PYAW01000001.1"/>
</dbReference>
<evidence type="ECO:0000313" key="12">
    <source>
        <dbReference type="EMBL" id="PSL50103.1"/>
    </source>
</evidence>
<keyword evidence="3 11" id="KW-0547">Nucleotide-binding</keyword>
<evidence type="ECO:0000256" key="2">
    <source>
        <dbReference type="ARBA" id="ARBA00022490"/>
    </source>
</evidence>
<comment type="similarity">
    <text evidence="1">Belongs to the heat shock protein 90 family.</text>
</comment>
<keyword evidence="5" id="KW-0346">Stress response</keyword>
<evidence type="ECO:0000256" key="1">
    <source>
        <dbReference type="ARBA" id="ARBA00008239"/>
    </source>
</evidence>
<gene>
    <name evidence="12" type="ORF">CLV51_1011447</name>
</gene>
<dbReference type="InterPro" id="IPR001404">
    <property type="entry name" value="Hsp90_fam"/>
</dbReference>
<dbReference type="AlphaFoldDB" id="A0A2P8HV41"/>
<dbReference type="Pfam" id="PF13589">
    <property type="entry name" value="HATPase_c_3"/>
    <property type="match status" value="1"/>
</dbReference>
<organism evidence="12 13">
    <name type="scientific">Chitinophaga niastensis</name>
    <dbReference type="NCBI Taxonomy" id="536980"/>
    <lineage>
        <taxon>Bacteria</taxon>
        <taxon>Pseudomonadati</taxon>
        <taxon>Bacteroidota</taxon>
        <taxon>Chitinophagia</taxon>
        <taxon>Chitinophagales</taxon>
        <taxon>Chitinophagaceae</taxon>
        <taxon>Chitinophaga</taxon>
    </lineage>
</organism>
<proteinExistence type="inferred from homology"/>
<feature type="binding site" evidence="11">
    <location>
        <position position="76"/>
    </location>
    <ligand>
        <name>ATP</name>
        <dbReference type="ChEBI" id="CHEBI:30616"/>
    </ligand>
</feature>
<dbReference type="SUPFAM" id="SSF55874">
    <property type="entry name" value="ATPase domain of HSP90 chaperone/DNA topoisomerase II/histidine kinase"/>
    <property type="match status" value="1"/>
</dbReference>
<dbReference type="Gene3D" id="3.30.565.10">
    <property type="entry name" value="Histidine kinase-like ATPase, C-terminal domain"/>
    <property type="match status" value="1"/>
</dbReference>
<dbReference type="FunFam" id="3.30.230.80:FF:000008">
    <property type="entry name" value="Molecular chaperone HtpG"/>
    <property type="match status" value="1"/>
</dbReference>
<dbReference type="Proteomes" id="UP000240971">
    <property type="component" value="Unassembled WGS sequence"/>
</dbReference>
<dbReference type="InterPro" id="IPR036890">
    <property type="entry name" value="HATPase_C_sf"/>
</dbReference>
<dbReference type="SUPFAM" id="SSF54211">
    <property type="entry name" value="Ribosomal protein S5 domain 2-like"/>
    <property type="match status" value="1"/>
</dbReference>
<comment type="caution">
    <text evidence="12">The sequence shown here is derived from an EMBL/GenBank/DDBJ whole genome shotgun (WGS) entry which is preliminary data.</text>
</comment>
<feature type="binding site" evidence="11">
    <location>
        <position position="31"/>
    </location>
    <ligand>
        <name>ATP</name>
        <dbReference type="ChEBI" id="CHEBI:30616"/>
    </ligand>
</feature>
<dbReference type="GO" id="GO:0005524">
    <property type="term" value="F:ATP binding"/>
    <property type="evidence" value="ECO:0007669"/>
    <property type="project" value="UniProtKB-KW"/>
</dbReference>
<name>A0A2P8HV41_CHINA</name>
<protein>
    <recommendedName>
        <fullName evidence="8">Chaperone protein HtpG</fullName>
    </recommendedName>
    <alternativeName>
        <fullName evidence="7">Chaperone protein htpG</fullName>
    </alternativeName>
    <alternativeName>
        <fullName evidence="9 10">Heat shock protein HtpG</fullName>
    </alternativeName>
</protein>
<dbReference type="CDD" id="cd16927">
    <property type="entry name" value="HATPase_Hsp90-like"/>
    <property type="match status" value="1"/>
</dbReference>
<dbReference type="Gene3D" id="1.20.120.790">
    <property type="entry name" value="Heat shock protein 90, C-terminal domain"/>
    <property type="match status" value="1"/>
</dbReference>
<dbReference type="Pfam" id="PF00183">
    <property type="entry name" value="HSP90"/>
    <property type="match status" value="1"/>
</dbReference>
<dbReference type="InterPro" id="IPR020568">
    <property type="entry name" value="Ribosomal_Su5_D2-typ_SF"/>
</dbReference>
<evidence type="ECO:0000313" key="13">
    <source>
        <dbReference type="Proteomes" id="UP000240971"/>
    </source>
</evidence>
<evidence type="ECO:0000256" key="11">
    <source>
        <dbReference type="PIRSR" id="PIRSR002583-1"/>
    </source>
</evidence>
<dbReference type="OrthoDB" id="9802640at2"/>
<evidence type="ECO:0000256" key="4">
    <source>
        <dbReference type="ARBA" id="ARBA00022840"/>
    </source>
</evidence>
<evidence type="ECO:0000256" key="3">
    <source>
        <dbReference type="ARBA" id="ARBA00022741"/>
    </source>
</evidence>
<dbReference type="GO" id="GO:0140662">
    <property type="term" value="F:ATP-dependent protein folding chaperone"/>
    <property type="evidence" value="ECO:0007669"/>
    <property type="project" value="InterPro"/>
</dbReference>
<keyword evidence="6" id="KW-0143">Chaperone</keyword>
<dbReference type="GO" id="GO:0016887">
    <property type="term" value="F:ATP hydrolysis activity"/>
    <property type="evidence" value="ECO:0007669"/>
    <property type="project" value="InterPro"/>
</dbReference>
<evidence type="ECO:0000256" key="7">
    <source>
        <dbReference type="ARBA" id="ARBA00067988"/>
    </source>
</evidence>
<dbReference type="FunFam" id="3.30.565.10:FF:000076">
    <property type="entry name" value="Molecular chaperone HtpG"/>
    <property type="match status" value="1"/>
</dbReference>
<evidence type="ECO:0000256" key="8">
    <source>
        <dbReference type="ARBA" id="ARBA00070675"/>
    </source>
</evidence>
<keyword evidence="2" id="KW-0963">Cytoplasm</keyword>
<accession>A0A2P8HV41</accession>
<dbReference type="GO" id="GO:0051082">
    <property type="term" value="F:unfolded protein binding"/>
    <property type="evidence" value="ECO:0007669"/>
    <property type="project" value="InterPro"/>
</dbReference>
<reference evidence="12 13" key="1">
    <citation type="submission" date="2018-03" db="EMBL/GenBank/DDBJ databases">
        <title>Genomic Encyclopedia of Archaeal and Bacterial Type Strains, Phase II (KMG-II): from individual species to whole genera.</title>
        <authorList>
            <person name="Goeker M."/>
        </authorList>
    </citation>
    <scope>NUCLEOTIDE SEQUENCE [LARGE SCALE GENOMIC DNA]</scope>
    <source>
        <strain evidence="12 13">DSM 24859</strain>
    </source>
</reference>
<evidence type="ECO:0000256" key="5">
    <source>
        <dbReference type="ARBA" id="ARBA00023016"/>
    </source>
</evidence>
<sequence length="610" mass="69414">MQKGAIRVQTENIFPIIKKFLYSDHEIFIRELVSNAVDATQKLKTLVSVGEFKGELGDIAIDVRLDKEKKTITIADHGVGMTAEEVDKYINQVAFSGAEEFLKKYKGQENGTNIIGHFGLGFYSSFMVSSKVEIFSKSWKEDAAAVRWECDGSPEYELEEVSKEDRGTEIVMHINEESEEFLDEGRIRSILEKFCKFLPVPVTFEGNQINNTNPAWTKKPSELTTEDYQNFYKELYPFAEAPLFWIHLNVDYPFSLTGILYFPKINKSYEMQKDKINLYSNQVYVTDEVKDIVPEFLMLLHGVIDSPDIPLNVSRSYLQGDPNVKKINAHITKKVADKLDEIFRNDRKAFEEKWDSIGLFVKYGMMTDDKFMEKANKFLLMEDVDGGKFYTQEEYRVEAAALQTNKEEKLVILYATNPVQQDSYVQAAKNKGYKVVKMETLVDAAFINNIEIKWDKVSFTRVDADIADNLIDKDENATTVLSQEQEGTLKELFGAQVNQPNIKVEMKGLSADAQPVIVTRPELMRRMKDMAAMGGGGGMNWYAGLPDEINMTVNANHPVYVQILKENDNTLQQKQIKNLADLALLSQNLLTGADLTAFVNRSVELMGEKK</sequence>
<keyword evidence="4 11" id="KW-0067">ATP-binding</keyword>
<evidence type="ECO:0000256" key="6">
    <source>
        <dbReference type="ARBA" id="ARBA00023186"/>
    </source>
</evidence>
<feature type="binding site" evidence="11">
    <location>
        <position position="315"/>
    </location>
    <ligand>
        <name>ATP</name>
        <dbReference type="ChEBI" id="CHEBI:30616"/>
    </ligand>
</feature>
<feature type="binding site" evidence="11">
    <location>
        <position position="168"/>
    </location>
    <ligand>
        <name>ATP</name>
        <dbReference type="ChEBI" id="CHEBI:30616"/>
    </ligand>
</feature>
<feature type="binding site" evidence="11">
    <location>
        <position position="35"/>
    </location>
    <ligand>
        <name>ATP</name>
        <dbReference type="ChEBI" id="CHEBI:30616"/>
    </ligand>
</feature>
<dbReference type="PIRSF" id="PIRSF002583">
    <property type="entry name" value="Hsp90"/>
    <property type="match status" value="1"/>
</dbReference>
<dbReference type="PRINTS" id="PR00775">
    <property type="entry name" value="HEATSHOCK90"/>
</dbReference>
<dbReference type="PANTHER" id="PTHR11528">
    <property type="entry name" value="HEAT SHOCK PROTEIN 90 FAMILY MEMBER"/>
    <property type="match status" value="1"/>
</dbReference>
<feature type="binding site" evidence="11">
    <location>
        <position position="81"/>
    </location>
    <ligand>
        <name>ATP</name>
        <dbReference type="ChEBI" id="CHEBI:30616"/>
    </ligand>
</feature>
<dbReference type="NCBIfam" id="NF003555">
    <property type="entry name" value="PRK05218.1"/>
    <property type="match status" value="1"/>
</dbReference>